<organism evidence="1">
    <name type="scientific">viral metagenome</name>
    <dbReference type="NCBI Taxonomy" id="1070528"/>
    <lineage>
        <taxon>unclassified sequences</taxon>
        <taxon>metagenomes</taxon>
        <taxon>organismal metagenomes</taxon>
    </lineage>
</organism>
<dbReference type="EMBL" id="BDQA01000589">
    <property type="protein sequence ID" value="GBH22063.1"/>
    <property type="molecule type" value="Genomic_RNA"/>
</dbReference>
<comment type="caution">
    <text evidence="1">The sequence shown here is derived from an EMBL/GenBank/DDBJ whole genome shotgun (WGS) entry which is preliminary data.</text>
</comment>
<dbReference type="AlphaFoldDB" id="A0A2V0R9S9"/>
<protein>
    <submittedName>
        <fullName evidence="1">Uncharacterized protein</fullName>
    </submittedName>
</protein>
<sequence length="270" mass="29259">MLINATQDMFYSTTLSADTQEYVEIPVPAGAAGIKILVGGGAGTLLTGFDTDATILASGWESLFETFRLEDNTRSESKVIDLNYNSSATVNDMAHLTELALLAAPIPGEQMHTVSDRHINLWTGPLGECRLFIKMRSSIAAAFASGSGTAITLHFVALMAPAIAPQTWKQYHIGQSTDTNVEFRYPSGVVSRSVITTGSDYDLDDIYIDGKHSTSNPITMAIDYNILRGHEAQGGNVYNRYFWGANLGGQKVRFEKTATGAVHFSCIYQG</sequence>
<reference evidence="1" key="1">
    <citation type="submission" date="2017-04" db="EMBL/GenBank/DDBJ databases">
        <title>Unveiling RNA virosphere associated with marine microorganisms.</title>
        <authorList>
            <person name="Urayama S."/>
            <person name="Takaki Y."/>
            <person name="Nishi S."/>
            <person name="Yoshida Y."/>
            <person name="Deguchi S."/>
            <person name="Takai K."/>
            <person name="Nunoura T."/>
        </authorList>
    </citation>
    <scope>NUCLEOTIDE SEQUENCE</scope>
</reference>
<name>A0A2V0R9S9_9ZZZZ</name>
<proteinExistence type="predicted"/>
<evidence type="ECO:0000313" key="1">
    <source>
        <dbReference type="EMBL" id="GBH22063.1"/>
    </source>
</evidence>
<accession>A0A2V0R9S9</accession>